<accession>A0A0D0B9L0</accession>
<dbReference type="Proteomes" id="UP000053593">
    <property type="component" value="Unassembled WGS sequence"/>
</dbReference>
<reference evidence="3 4" key="1">
    <citation type="submission" date="2014-04" db="EMBL/GenBank/DDBJ databases">
        <title>Evolutionary Origins and Diversification of the Mycorrhizal Mutualists.</title>
        <authorList>
            <consortium name="DOE Joint Genome Institute"/>
            <consortium name="Mycorrhizal Genomics Consortium"/>
            <person name="Kohler A."/>
            <person name="Kuo A."/>
            <person name="Nagy L.G."/>
            <person name="Floudas D."/>
            <person name="Copeland A."/>
            <person name="Barry K.W."/>
            <person name="Cichocki N."/>
            <person name="Veneault-Fourrey C."/>
            <person name="LaButti K."/>
            <person name="Lindquist E.A."/>
            <person name="Lipzen A."/>
            <person name="Lundell T."/>
            <person name="Morin E."/>
            <person name="Murat C."/>
            <person name="Riley R."/>
            <person name="Ohm R."/>
            <person name="Sun H."/>
            <person name="Tunlid A."/>
            <person name="Henrissat B."/>
            <person name="Grigoriev I.V."/>
            <person name="Hibbett D.S."/>
            <person name="Martin F."/>
        </authorList>
    </citation>
    <scope>NUCLEOTIDE SEQUENCE [LARGE SCALE GENOMIC DNA]</scope>
    <source>
        <strain evidence="3 4">FD-317 M1</strain>
    </source>
</reference>
<keyword evidence="2" id="KW-0472">Membrane</keyword>
<feature type="transmembrane region" description="Helical" evidence="2">
    <location>
        <begin position="22"/>
        <end position="42"/>
    </location>
</feature>
<dbReference type="AlphaFoldDB" id="A0A0D0B9L0"/>
<gene>
    <name evidence="3" type="ORF">GYMLUDRAFT_417193</name>
</gene>
<dbReference type="EMBL" id="KN834879">
    <property type="protein sequence ID" value="KIK50911.1"/>
    <property type="molecule type" value="Genomic_DNA"/>
</dbReference>
<feature type="transmembrane region" description="Helical" evidence="2">
    <location>
        <begin position="48"/>
        <end position="66"/>
    </location>
</feature>
<feature type="compositionally biased region" description="Polar residues" evidence="1">
    <location>
        <begin position="148"/>
        <end position="158"/>
    </location>
</feature>
<keyword evidence="2" id="KW-1133">Transmembrane helix</keyword>
<organism evidence="3 4">
    <name type="scientific">Collybiopsis luxurians FD-317 M1</name>
    <dbReference type="NCBI Taxonomy" id="944289"/>
    <lineage>
        <taxon>Eukaryota</taxon>
        <taxon>Fungi</taxon>
        <taxon>Dikarya</taxon>
        <taxon>Basidiomycota</taxon>
        <taxon>Agaricomycotina</taxon>
        <taxon>Agaricomycetes</taxon>
        <taxon>Agaricomycetidae</taxon>
        <taxon>Agaricales</taxon>
        <taxon>Marasmiineae</taxon>
        <taxon>Omphalotaceae</taxon>
        <taxon>Collybiopsis</taxon>
        <taxon>Collybiopsis luxurians</taxon>
    </lineage>
</organism>
<feature type="region of interest" description="Disordered" evidence="1">
    <location>
        <begin position="144"/>
        <end position="164"/>
    </location>
</feature>
<evidence type="ECO:0000256" key="2">
    <source>
        <dbReference type="SAM" id="Phobius"/>
    </source>
</evidence>
<evidence type="ECO:0000313" key="3">
    <source>
        <dbReference type="EMBL" id="KIK50911.1"/>
    </source>
</evidence>
<evidence type="ECO:0000256" key="1">
    <source>
        <dbReference type="SAM" id="MobiDB-lite"/>
    </source>
</evidence>
<evidence type="ECO:0000313" key="4">
    <source>
        <dbReference type="Proteomes" id="UP000053593"/>
    </source>
</evidence>
<proteinExistence type="predicted"/>
<keyword evidence="4" id="KW-1185">Reference proteome</keyword>
<sequence length="164" mass="18245">MAVCFRFHLHSTFLRRGDHRSFIARLCPFPILTALKVLSRGFDACASSIIAFIIGFVPICFGITLMQMSKLDQKNPTNSIASCERRKGFSVDNPGISSLRGPFGTVDSIIRARSARRKSQIEGRSRPRTYRTLLPGTVVPCGPPRGTWLSSRNSTSTEYHSHSE</sequence>
<protein>
    <submittedName>
        <fullName evidence="3">Uncharacterized protein</fullName>
    </submittedName>
</protein>
<keyword evidence="2" id="KW-0812">Transmembrane</keyword>
<dbReference type="HOGENOM" id="CLU_1875664_0_0_1"/>
<name>A0A0D0B9L0_9AGAR</name>